<feature type="transmembrane region" description="Helical" evidence="7">
    <location>
        <begin position="164"/>
        <end position="181"/>
    </location>
</feature>
<accession>A0ABW2PT02</accession>
<comment type="similarity">
    <text evidence="2">Belongs to the DedA family.</text>
</comment>
<protein>
    <submittedName>
        <fullName evidence="9">DedA family protein</fullName>
    </submittedName>
</protein>
<keyword evidence="10" id="KW-1185">Reference proteome</keyword>
<evidence type="ECO:0000259" key="8">
    <source>
        <dbReference type="Pfam" id="PF09335"/>
    </source>
</evidence>
<dbReference type="InterPro" id="IPR032816">
    <property type="entry name" value="VTT_dom"/>
</dbReference>
<feature type="domain" description="VTT" evidence="8">
    <location>
        <begin position="25"/>
        <end position="147"/>
    </location>
</feature>
<feature type="transmembrane region" description="Helical" evidence="7">
    <location>
        <begin position="6"/>
        <end position="25"/>
    </location>
</feature>
<dbReference type="EMBL" id="JBHTCE010000001">
    <property type="protein sequence ID" value="MFC7390331.1"/>
    <property type="molecule type" value="Genomic_DNA"/>
</dbReference>
<dbReference type="RefSeq" id="WP_214789306.1">
    <property type="nucleotide sequence ID" value="NZ_JANIEL010000009.1"/>
</dbReference>
<evidence type="ECO:0000313" key="9">
    <source>
        <dbReference type="EMBL" id="MFC7390331.1"/>
    </source>
</evidence>
<keyword evidence="6 7" id="KW-0472">Membrane</keyword>
<evidence type="ECO:0000256" key="6">
    <source>
        <dbReference type="ARBA" id="ARBA00023136"/>
    </source>
</evidence>
<feature type="transmembrane region" description="Helical" evidence="7">
    <location>
        <begin position="45"/>
        <end position="66"/>
    </location>
</feature>
<comment type="subcellular location">
    <subcellularLocation>
        <location evidence="1">Cell membrane</location>
        <topology evidence="1">Multi-pass membrane protein</topology>
    </subcellularLocation>
</comment>
<evidence type="ECO:0000256" key="1">
    <source>
        <dbReference type="ARBA" id="ARBA00004651"/>
    </source>
</evidence>
<evidence type="ECO:0000256" key="4">
    <source>
        <dbReference type="ARBA" id="ARBA00022692"/>
    </source>
</evidence>
<evidence type="ECO:0000256" key="5">
    <source>
        <dbReference type="ARBA" id="ARBA00022989"/>
    </source>
</evidence>
<evidence type="ECO:0000256" key="3">
    <source>
        <dbReference type="ARBA" id="ARBA00022475"/>
    </source>
</evidence>
<proteinExistence type="inferred from homology"/>
<keyword evidence="5 7" id="KW-1133">Transmembrane helix</keyword>
<dbReference type="InterPro" id="IPR051311">
    <property type="entry name" value="DedA_domain"/>
</dbReference>
<dbReference type="Pfam" id="PF09335">
    <property type="entry name" value="VTT_dom"/>
    <property type="match status" value="1"/>
</dbReference>
<evidence type="ECO:0000256" key="2">
    <source>
        <dbReference type="ARBA" id="ARBA00010792"/>
    </source>
</evidence>
<sequence>MNVLEHMLAVCGVFSIPIGIFIQFIPNELVLAYGGFLVDSHDASFFLTFLLAWFSFTLSQIGLYWIGRYGGRPVALKLYGYFRIRQDKQLRAERWFEKYGAWIVCLSLFWRQLFAVSAGVMRLSFRKFLSVTTLIFAVWSFVFIHVGMMLGNNWRMIGHFMDDILPFLALAIGIVLVVRHLRQQPKHVKGSA</sequence>
<keyword evidence="3" id="KW-1003">Cell membrane</keyword>
<dbReference type="PANTHER" id="PTHR42709">
    <property type="entry name" value="ALKALINE PHOSPHATASE LIKE PROTEIN"/>
    <property type="match status" value="1"/>
</dbReference>
<evidence type="ECO:0000256" key="7">
    <source>
        <dbReference type="SAM" id="Phobius"/>
    </source>
</evidence>
<dbReference type="Proteomes" id="UP001596439">
    <property type="component" value="Unassembled WGS sequence"/>
</dbReference>
<comment type="caution">
    <text evidence="9">The sequence shown here is derived from an EMBL/GenBank/DDBJ whole genome shotgun (WGS) entry which is preliminary data.</text>
</comment>
<feature type="transmembrane region" description="Helical" evidence="7">
    <location>
        <begin position="128"/>
        <end position="152"/>
    </location>
</feature>
<dbReference type="PANTHER" id="PTHR42709:SF6">
    <property type="entry name" value="UNDECAPRENYL PHOSPHATE TRANSPORTER A"/>
    <property type="match status" value="1"/>
</dbReference>
<evidence type="ECO:0000313" key="10">
    <source>
        <dbReference type="Proteomes" id="UP001596439"/>
    </source>
</evidence>
<keyword evidence="4 7" id="KW-0812">Transmembrane</keyword>
<gene>
    <name evidence="9" type="ORF">ACFQO8_09235</name>
</gene>
<name>A0ABW2PT02_9BACL</name>
<reference evidence="10" key="1">
    <citation type="journal article" date="2019" name="Int. J. Syst. Evol. Microbiol.">
        <title>The Global Catalogue of Microorganisms (GCM) 10K type strain sequencing project: providing services to taxonomists for standard genome sequencing and annotation.</title>
        <authorList>
            <consortium name="The Broad Institute Genomics Platform"/>
            <consortium name="The Broad Institute Genome Sequencing Center for Infectious Disease"/>
            <person name="Wu L."/>
            <person name="Ma J."/>
        </authorList>
    </citation>
    <scope>NUCLEOTIDE SEQUENCE [LARGE SCALE GENOMIC DNA]</scope>
    <source>
        <strain evidence="10">CCUG 55590</strain>
    </source>
</reference>
<organism evidence="9 10">
    <name type="scientific">Exiguobacterium aestuarii</name>
    <dbReference type="NCBI Taxonomy" id="273527"/>
    <lineage>
        <taxon>Bacteria</taxon>
        <taxon>Bacillati</taxon>
        <taxon>Bacillota</taxon>
        <taxon>Bacilli</taxon>
        <taxon>Bacillales</taxon>
        <taxon>Bacillales Family XII. Incertae Sedis</taxon>
        <taxon>Exiguobacterium</taxon>
    </lineage>
</organism>